<feature type="compositionally biased region" description="Polar residues" evidence="1">
    <location>
        <begin position="773"/>
        <end position="785"/>
    </location>
</feature>
<sequence length="925" mass="99782">MALVAAHDWSNDMDGRQQRSHPNTDAANVNPAAAAAAQQSQSPGAYAQAPYGYPHPQQAPPAWHMGGMNMGQPGPGYFPPMQFYPQHYPHPQQQQHSSQMHGGSPYGQPPQMFDPNAQFAQWAAYQQMMFNAQQSHQLSLSPSQPQQQQSQRGLPGSHPGSNAGTPTNEYYQTPFAHGRFQGSNTPPIQSSNNGAQYQGFHPYRRPERGERRPHAENSLNSNTIPFQPPYARSDATGSSTSVNSSSSTSHRSRTNSGTSASGSARPQLNQQNSSKHTPRQSSTSSTTSTPRSGSSSSTISSSTLSTPGSTVAAPRTSRPSPLSQGSILSAAERRKSRDDSDLAAMFNSAVNLGDSSASTPVPRSGLKGRLRRALSLSAGQTLREEEEEASKANGKQKENAGNGDAVHEGDASSMATKKTKKSLRMFNSRFNASTDNISLSSTVSSASVMIRKLGSMGKLARRSSLAGITSLFKDKEKNKEGDEDGADSKGKKAKGKSRKADASVSHVTAEIDKSNDWSGPGMEGLSPAAKLARQHTLKSNAEAAARAKAQQEAQAAAVAAVASGSGANGEPLPTTWERNTATKHGANVGGAGEDGMRVVVEEDSDEEEGEMRRQSEEVGSGSDEDSTWHGHGQEEDEDMTVRMTRDKSAFDEDGSNNEQADDDDDVLDEPWAMNCRRSIEKNLKPTRGILKSMCLEWYKVKFSSLTLGRQTDTVNYQAGDQPIGPNTAFMQRVRSNSYDSVPSHQQQELGPLAHMPPGDPDAIDGLHRHNSHRSTASTVKESATNGPPLLPPLQFDSAQTLVPSLSTSASIDSDKRSSVYNHPGLNNSEPTLSTITNNQPHLNHRSATTPAKRLAFAANLSIYDTFSSATYDRRSEPATWSRLTPALAQRIKEELNSYKMEEMEVHAASRIQYVSFLAFLFVLDQ</sequence>
<feature type="region of interest" description="Disordered" evidence="1">
    <location>
        <begin position="82"/>
        <end position="114"/>
    </location>
</feature>
<organism evidence="2 3">
    <name type="scientific">Sanghuangporus baumii</name>
    <name type="common">Phellinus baumii</name>
    <dbReference type="NCBI Taxonomy" id="108892"/>
    <lineage>
        <taxon>Eukaryota</taxon>
        <taxon>Fungi</taxon>
        <taxon>Dikarya</taxon>
        <taxon>Basidiomycota</taxon>
        <taxon>Agaricomycotina</taxon>
        <taxon>Agaricomycetes</taxon>
        <taxon>Hymenochaetales</taxon>
        <taxon>Hymenochaetaceae</taxon>
        <taxon>Sanghuangporus</taxon>
    </lineage>
</organism>
<feature type="compositionally biased region" description="Low complexity" evidence="1">
    <location>
        <begin position="82"/>
        <end position="101"/>
    </location>
</feature>
<feature type="compositionally biased region" description="Polar residues" evidence="1">
    <location>
        <begin position="159"/>
        <end position="171"/>
    </location>
</feature>
<evidence type="ECO:0000256" key="1">
    <source>
        <dbReference type="SAM" id="MobiDB-lite"/>
    </source>
</evidence>
<comment type="caution">
    <text evidence="2">The sequence shown here is derived from an EMBL/GenBank/DDBJ whole genome shotgun (WGS) entry which is preliminary data.</text>
</comment>
<dbReference type="GO" id="GO:0030036">
    <property type="term" value="P:actin cytoskeleton organization"/>
    <property type="evidence" value="ECO:0007669"/>
    <property type="project" value="TreeGrafter"/>
</dbReference>
<name>A0A9Q5N8K4_SANBA</name>
<accession>A0A9Q5N8K4</accession>
<dbReference type="Proteomes" id="UP000757232">
    <property type="component" value="Unassembled WGS sequence"/>
</dbReference>
<reference evidence="2" key="1">
    <citation type="submission" date="2016-06" db="EMBL/GenBank/DDBJ databases">
        <title>Draft Genome sequence of the fungus Inonotus baumii.</title>
        <authorList>
            <person name="Zhu H."/>
            <person name="Lin W."/>
        </authorList>
    </citation>
    <scope>NUCLEOTIDE SEQUENCE</scope>
    <source>
        <strain evidence="2">821</strain>
    </source>
</reference>
<keyword evidence="3" id="KW-1185">Reference proteome</keyword>
<dbReference type="PANTHER" id="PTHR12751:SF18">
    <property type="entry name" value="PHOSPHATASE AND ACTIN REGULATOR 1"/>
    <property type="match status" value="1"/>
</dbReference>
<dbReference type="GO" id="GO:0003779">
    <property type="term" value="F:actin binding"/>
    <property type="evidence" value="ECO:0007669"/>
    <property type="project" value="TreeGrafter"/>
</dbReference>
<dbReference type="EMBL" id="LNZH02000117">
    <property type="protein sequence ID" value="OCB90780.1"/>
    <property type="molecule type" value="Genomic_DNA"/>
</dbReference>
<dbReference type="OrthoDB" id="5563016at2759"/>
<feature type="region of interest" description="Disordered" evidence="1">
    <location>
        <begin position="375"/>
        <end position="419"/>
    </location>
</feature>
<feature type="compositionally biased region" description="Low complexity" evidence="1">
    <location>
        <begin position="134"/>
        <end position="151"/>
    </location>
</feature>
<feature type="compositionally biased region" description="Polar residues" evidence="1">
    <location>
        <begin position="796"/>
        <end position="811"/>
    </location>
</feature>
<proteinExistence type="predicted"/>
<feature type="region of interest" description="Disordered" evidence="1">
    <location>
        <begin position="648"/>
        <end position="667"/>
    </location>
</feature>
<feature type="compositionally biased region" description="Low complexity" evidence="1">
    <location>
        <begin position="538"/>
        <end position="570"/>
    </location>
</feature>
<protein>
    <submittedName>
        <fullName evidence="2">Uncharacterized protein</fullName>
    </submittedName>
</protein>
<evidence type="ECO:0000313" key="3">
    <source>
        <dbReference type="Proteomes" id="UP000757232"/>
    </source>
</evidence>
<feature type="compositionally biased region" description="Basic and acidic residues" evidence="1">
    <location>
        <begin position="476"/>
        <end position="490"/>
    </location>
</feature>
<dbReference type="PANTHER" id="PTHR12751">
    <property type="entry name" value="PHOSPHATASE AND ACTIN REGULATOR PHACTR"/>
    <property type="match status" value="1"/>
</dbReference>
<feature type="compositionally biased region" description="Polar residues" evidence="1">
    <location>
        <begin position="181"/>
        <end position="196"/>
    </location>
</feature>
<feature type="compositionally biased region" description="Polar residues" evidence="1">
    <location>
        <begin position="818"/>
        <end position="828"/>
    </location>
</feature>
<feature type="compositionally biased region" description="Low complexity" evidence="1">
    <location>
        <begin position="236"/>
        <end position="259"/>
    </location>
</feature>
<feature type="compositionally biased region" description="Basic and acidic residues" evidence="1">
    <location>
        <begin position="626"/>
        <end position="640"/>
    </location>
</feature>
<feature type="region of interest" description="Disordered" evidence="1">
    <location>
        <begin position="476"/>
        <end position="640"/>
    </location>
</feature>
<feature type="compositionally biased region" description="Low complexity" evidence="1">
    <location>
        <begin position="26"/>
        <end position="49"/>
    </location>
</feature>
<feature type="region of interest" description="Disordered" evidence="1">
    <location>
        <begin position="1"/>
        <end position="53"/>
    </location>
</feature>
<feature type="region of interest" description="Disordered" evidence="1">
    <location>
        <begin position="134"/>
        <end position="339"/>
    </location>
</feature>
<feature type="compositionally biased region" description="Low complexity" evidence="1">
    <location>
        <begin position="281"/>
        <end position="310"/>
    </location>
</feature>
<feature type="region of interest" description="Disordered" evidence="1">
    <location>
        <begin position="771"/>
        <end position="828"/>
    </location>
</feature>
<feature type="compositionally biased region" description="Acidic residues" evidence="1">
    <location>
        <begin position="651"/>
        <end position="667"/>
    </location>
</feature>
<feature type="compositionally biased region" description="Basic and acidic residues" evidence="1">
    <location>
        <begin position="204"/>
        <end position="215"/>
    </location>
</feature>
<feature type="compositionally biased region" description="Polar residues" evidence="1">
    <location>
        <begin position="317"/>
        <end position="327"/>
    </location>
</feature>
<dbReference type="AlphaFoldDB" id="A0A9Q5N8K4"/>
<evidence type="ECO:0000313" key="2">
    <source>
        <dbReference type="EMBL" id="OCB90780.1"/>
    </source>
</evidence>
<gene>
    <name evidence="2" type="ORF">A7U60_g1965</name>
</gene>
<feature type="compositionally biased region" description="Polar residues" evidence="1">
    <location>
        <begin position="260"/>
        <end position="275"/>
    </location>
</feature>